<gene>
    <name evidence="2" type="ORF">THAPSDRAFT_bd887</name>
</gene>
<dbReference type="RefSeq" id="XP_002297453.1">
    <property type="nucleotide sequence ID" value="XM_002297417.1"/>
</dbReference>
<evidence type="ECO:0000256" key="1">
    <source>
        <dbReference type="SAM" id="SignalP"/>
    </source>
</evidence>
<protein>
    <submittedName>
        <fullName evidence="2">Uncharacterized protein</fullName>
    </submittedName>
</protein>
<name>B8LEJ3_THAPS</name>
<evidence type="ECO:0000313" key="2">
    <source>
        <dbReference type="EMBL" id="EED86270.1"/>
    </source>
</evidence>
<organism evidence="2 3">
    <name type="scientific">Thalassiosira pseudonana</name>
    <name type="common">Marine diatom</name>
    <name type="synonym">Cyclotella nana</name>
    <dbReference type="NCBI Taxonomy" id="35128"/>
    <lineage>
        <taxon>Eukaryota</taxon>
        <taxon>Sar</taxon>
        <taxon>Stramenopiles</taxon>
        <taxon>Ochrophyta</taxon>
        <taxon>Bacillariophyta</taxon>
        <taxon>Coscinodiscophyceae</taxon>
        <taxon>Thalassiosirophycidae</taxon>
        <taxon>Thalassiosirales</taxon>
        <taxon>Thalassiosiraceae</taxon>
        <taxon>Thalassiosira</taxon>
    </lineage>
</organism>
<keyword evidence="1" id="KW-0732">Signal</keyword>
<evidence type="ECO:0000313" key="3">
    <source>
        <dbReference type="Proteomes" id="UP000001449"/>
    </source>
</evidence>
<proteinExistence type="predicted"/>
<reference evidence="2 3" key="2">
    <citation type="journal article" date="2008" name="Nature">
        <title>The Phaeodactylum genome reveals the evolutionary history of diatom genomes.</title>
        <authorList>
            <person name="Bowler C."/>
            <person name="Allen A.E."/>
            <person name="Badger J.H."/>
            <person name="Grimwood J."/>
            <person name="Jabbari K."/>
            <person name="Kuo A."/>
            <person name="Maheswari U."/>
            <person name="Martens C."/>
            <person name="Maumus F."/>
            <person name="Otillar R.P."/>
            <person name="Rayko E."/>
            <person name="Salamov A."/>
            <person name="Vandepoele K."/>
            <person name="Beszteri B."/>
            <person name="Gruber A."/>
            <person name="Heijde M."/>
            <person name="Katinka M."/>
            <person name="Mock T."/>
            <person name="Valentin K."/>
            <person name="Verret F."/>
            <person name="Berges J.A."/>
            <person name="Brownlee C."/>
            <person name="Cadoret J.P."/>
            <person name="Chiovitti A."/>
            <person name="Choi C.J."/>
            <person name="Coesel S."/>
            <person name="De Martino A."/>
            <person name="Detter J.C."/>
            <person name="Durkin C."/>
            <person name="Falciatore A."/>
            <person name="Fournet J."/>
            <person name="Haruta M."/>
            <person name="Huysman M.J."/>
            <person name="Jenkins B.D."/>
            <person name="Jiroutova K."/>
            <person name="Jorgensen R.E."/>
            <person name="Joubert Y."/>
            <person name="Kaplan A."/>
            <person name="Kroger N."/>
            <person name="Kroth P.G."/>
            <person name="La Roche J."/>
            <person name="Lindquist E."/>
            <person name="Lommer M."/>
            <person name="Martin-Jezequel V."/>
            <person name="Lopez P.J."/>
            <person name="Lucas S."/>
            <person name="Mangogna M."/>
            <person name="McGinnis K."/>
            <person name="Medlin L.K."/>
            <person name="Montsant A."/>
            <person name="Oudot-Le Secq M.P."/>
            <person name="Napoli C."/>
            <person name="Obornik M."/>
            <person name="Parker M.S."/>
            <person name="Petit J.L."/>
            <person name="Porcel B.M."/>
            <person name="Poulsen N."/>
            <person name="Robison M."/>
            <person name="Rychlewski L."/>
            <person name="Rynearson T.A."/>
            <person name="Schmutz J."/>
            <person name="Shapiro H."/>
            <person name="Siaut M."/>
            <person name="Stanley M."/>
            <person name="Sussman M.R."/>
            <person name="Taylor A.R."/>
            <person name="Vardi A."/>
            <person name="von Dassow P."/>
            <person name="Vyverman W."/>
            <person name="Willis A."/>
            <person name="Wyrwicz L.S."/>
            <person name="Rokhsar D.S."/>
            <person name="Weissenbach J."/>
            <person name="Armbrust E.V."/>
            <person name="Green B.R."/>
            <person name="Van de Peer Y."/>
            <person name="Grigoriev I.V."/>
        </authorList>
    </citation>
    <scope>NUCLEOTIDE SEQUENCE [LARGE SCALE GENOMIC DNA]</scope>
    <source>
        <strain evidence="2 3">CCMP1335</strain>
    </source>
</reference>
<dbReference type="AlphaFoldDB" id="B8LEJ3"/>
<dbReference type="HOGENOM" id="CLU_988614_0_0_1"/>
<dbReference type="InParanoid" id="B8LEJ3"/>
<dbReference type="EMBL" id="DS999441">
    <property type="protein sequence ID" value="EED86270.1"/>
    <property type="molecule type" value="Genomic_DNA"/>
</dbReference>
<dbReference type="PaxDb" id="35128-Thapsdraft887"/>
<accession>B8LEJ3</accession>
<reference evidence="2 3" key="1">
    <citation type="journal article" date="2004" name="Science">
        <title>The genome of the diatom Thalassiosira pseudonana: ecology, evolution, and metabolism.</title>
        <authorList>
            <person name="Armbrust E.V."/>
            <person name="Berges J.A."/>
            <person name="Bowler C."/>
            <person name="Green B.R."/>
            <person name="Martinez D."/>
            <person name="Putnam N.H."/>
            <person name="Zhou S."/>
            <person name="Allen A.E."/>
            <person name="Apt K.E."/>
            <person name="Bechner M."/>
            <person name="Brzezinski M.A."/>
            <person name="Chaal B.K."/>
            <person name="Chiovitti A."/>
            <person name="Davis A.K."/>
            <person name="Demarest M.S."/>
            <person name="Detter J.C."/>
            <person name="Glavina T."/>
            <person name="Goodstein D."/>
            <person name="Hadi M.Z."/>
            <person name="Hellsten U."/>
            <person name="Hildebrand M."/>
            <person name="Jenkins B.D."/>
            <person name="Jurka J."/>
            <person name="Kapitonov V.V."/>
            <person name="Kroger N."/>
            <person name="Lau W.W."/>
            <person name="Lane T.W."/>
            <person name="Larimer F.W."/>
            <person name="Lippmeier J.C."/>
            <person name="Lucas S."/>
            <person name="Medina M."/>
            <person name="Montsant A."/>
            <person name="Obornik M."/>
            <person name="Parker M.S."/>
            <person name="Palenik B."/>
            <person name="Pazour G.J."/>
            <person name="Richardson P.M."/>
            <person name="Rynearson T.A."/>
            <person name="Saito M.A."/>
            <person name="Schwartz D.C."/>
            <person name="Thamatrakoln K."/>
            <person name="Valentin K."/>
            <person name="Vardi A."/>
            <person name="Wilkerson F.P."/>
            <person name="Rokhsar D.S."/>
        </authorList>
    </citation>
    <scope>NUCLEOTIDE SEQUENCE [LARGE SCALE GENOMIC DNA]</scope>
    <source>
        <strain evidence="2 3">CCMP1335</strain>
    </source>
</reference>
<feature type="chain" id="PRO_5002876676" evidence="1">
    <location>
        <begin position="26"/>
        <end position="282"/>
    </location>
</feature>
<keyword evidence="3" id="KW-1185">Reference proteome</keyword>
<dbReference type="KEGG" id="tps:THAPSDRAFT_bd887"/>
<dbReference type="Proteomes" id="UP000001449">
    <property type="component" value="Unassembled WGS sequence"/>
</dbReference>
<sequence>MSNMSKATAASLSLTLPLLVHKASSQCTTTSTISTFTGACNRANFEANLVDGCTIADLFDTTMVDADNQIADLWNYDAPVQFMEIYGYYQLDKRYFNGGGPLIDSFEPFSVEAGRIFRCDANSVMRCFIDDVADTGFDSSTDLCHQDLLNSPKVNYIADGWNIFPNAEASTHCFGFNWEDEADSDVFKEFGKAEGQVYFLDLFLNNWKSTPSNLLNVDFELYSTYDDAIAGTNKWVYCNYNDAGIGFSRDCNKDNWAYGSQWNSYVVGGATANHHGFYVEKP</sequence>
<feature type="signal peptide" evidence="1">
    <location>
        <begin position="1"/>
        <end position="25"/>
    </location>
</feature>
<dbReference type="GeneID" id="7446030"/>